<proteinExistence type="predicted"/>
<organism evidence="1 2">
    <name type="scientific">Pleurodeles waltl</name>
    <name type="common">Iberian ribbed newt</name>
    <dbReference type="NCBI Taxonomy" id="8319"/>
    <lineage>
        <taxon>Eukaryota</taxon>
        <taxon>Metazoa</taxon>
        <taxon>Chordata</taxon>
        <taxon>Craniata</taxon>
        <taxon>Vertebrata</taxon>
        <taxon>Euteleostomi</taxon>
        <taxon>Amphibia</taxon>
        <taxon>Batrachia</taxon>
        <taxon>Caudata</taxon>
        <taxon>Salamandroidea</taxon>
        <taxon>Salamandridae</taxon>
        <taxon>Pleurodelinae</taxon>
        <taxon>Pleurodeles</taxon>
    </lineage>
</organism>
<dbReference type="Proteomes" id="UP001066276">
    <property type="component" value="Chromosome 4_1"/>
</dbReference>
<dbReference type="AlphaFoldDB" id="A0AAV7TEE1"/>
<sequence length="235" mass="25379">MAATSDSFNHRAKILEESSLGGARKMAAPLSHVGDTVVISSEDEVEEQGDQSSVDCRGKGNLDGVFIYKEGKIILWVPRVVSPMLHKVHAWEVDNQAVFKVGEQVEFVDSSGLVLRGTVCGKASGDGKAGRVQVMFDLLQSGQGEGLAGFDSPHVFGGHGDHAVHQQFGRLAGVQSLLVKVGRLSDTGLKGGSNPERFTQHRGRQLGMEFWVRVMIQFSMCGHLLARALVPIWST</sequence>
<protein>
    <submittedName>
        <fullName evidence="1">Uncharacterized protein</fullName>
    </submittedName>
</protein>
<evidence type="ECO:0000313" key="1">
    <source>
        <dbReference type="EMBL" id="KAJ1174630.1"/>
    </source>
</evidence>
<comment type="caution">
    <text evidence="1">The sequence shown here is derived from an EMBL/GenBank/DDBJ whole genome shotgun (WGS) entry which is preliminary data.</text>
</comment>
<evidence type="ECO:0000313" key="2">
    <source>
        <dbReference type="Proteomes" id="UP001066276"/>
    </source>
</evidence>
<keyword evidence="2" id="KW-1185">Reference proteome</keyword>
<gene>
    <name evidence="1" type="ORF">NDU88_006450</name>
</gene>
<dbReference type="EMBL" id="JANPWB010000007">
    <property type="protein sequence ID" value="KAJ1174630.1"/>
    <property type="molecule type" value="Genomic_DNA"/>
</dbReference>
<reference evidence="1" key="1">
    <citation type="journal article" date="2022" name="bioRxiv">
        <title>Sequencing and chromosome-scale assembly of the giantPleurodeles waltlgenome.</title>
        <authorList>
            <person name="Brown T."/>
            <person name="Elewa A."/>
            <person name="Iarovenko S."/>
            <person name="Subramanian E."/>
            <person name="Araus A.J."/>
            <person name="Petzold A."/>
            <person name="Susuki M."/>
            <person name="Suzuki K.-i.T."/>
            <person name="Hayashi T."/>
            <person name="Toyoda A."/>
            <person name="Oliveira C."/>
            <person name="Osipova E."/>
            <person name="Leigh N.D."/>
            <person name="Simon A."/>
            <person name="Yun M.H."/>
        </authorList>
    </citation>
    <scope>NUCLEOTIDE SEQUENCE</scope>
    <source>
        <strain evidence="1">20211129_DDA</strain>
        <tissue evidence="1">Liver</tissue>
    </source>
</reference>
<name>A0AAV7TEE1_PLEWA</name>
<accession>A0AAV7TEE1</accession>